<accession>A0A9D1A2K9</accession>
<dbReference type="InterPro" id="IPR007561">
    <property type="entry name" value="Cell_div_SepF/SepF-rel"/>
</dbReference>
<dbReference type="GO" id="GO:0005737">
    <property type="term" value="C:cytoplasm"/>
    <property type="evidence" value="ECO:0007669"/>
    <property type="project" value="UniProtKB-SubCell"/>
</dbReference>
<dbReference type="PANTHER" id="PTHR35798">
    <property type="entry name" value="CELL DIVISION PROTEIN SEPF"/>
    <property type="match status" value="1"/>
</dbReference>
<dbReference type="AlphaFoldDB" id="A0A9D1A2K9"/>
<dbReference type="GO" id="GO:0000917">
    <property type="term" value="P:division septum assembly"/>
    <property type="evidence" value="ECO:0007669"/>
    <property type="project" value="UniProtKB-KW"/>
</dbReference>
<comment type="subunit">
    <text evidence="5">Homodimer. Interacts with FtsZ.</text>
</comment>
<sequence>MSFLSKLMDTMRLNDNDDDDDYFLDSDYEDDEKPARKSLFKRQAGDDYEDDYEDEPAKPRFLPRPANNNKVVSMRRGMEVSLIKPTSLDDAKEICDYLLAGKAVVLNMEGIHMETAQRIIDFTSGATYSLSGNLQKISNYIFIATPPSVELSGDFQDLLSGGNLDVSGLNIHL</sequence>
<comment type="caution">
    <text evidence="7">The sequence shown here is derived from an EMBL/GenBank/DDBJ whole genome shotgun (WGS) entry which is preliminary data.</text>
</comment>
<evidence type="ECO:0000313" key="7">
    <source>
        <dbReference type="EMBL" id="HIR04385.1"/>
    </source>
</evidence>
<keyword evidence="5" id="KW-0963">Cytoplasm</keyword>
<dbReference type="InterPro" id="IPR038594">
    <property type="entry name" value="SepF-like_sf"/>
</dbReference>
<dbReference type="InterPro" id="IPR023052">
    <property type="entry name" value="Cell_div_SepF"/>
</dbReference>
<dbReference type="GO" id="GO:0043093">
    <property type="term" value="P:FtsZ-dependent cytokinesis"/>
    <property type="evidence" value="ECO:0007669"/>
    <property type="project" value="UniProtKB-UniRule"/>
</dbReference>
<keyword evidence="3 5" id="KW-0131">Cell cycle</keyword>
<keyword evidence="2 5" id="KW-0717">Septation</keyword>
<reference evidence="7" key="1">
    <citation type="submission" date="2020-10" db="EMBL/GenBank/DDBJ databases">
        <authorList>
            <person name="Gilroy R."/>
        </authorList>
    </citation>
    <scope>NUCLEOTIDE SEQUENCE</scope>
    <source>
        <strain evidence="7">CHK180-2868</strain>
    </source>
</reference>
<keyword evidence="1 5" id="KW-0132">Cell division</keyword>
<dbReference type="Proteomes" id="UP000824250">
    <property type="component" value="Unassembled WGS sequence"/>
</dbReference>
<evidence type="ECO:0000256" key="1">
    <source>
        <dbReference type="ARBA" id="ARBA00022618"/>
    </source>
</evidence>
<dbReference type="Pfam" id="PF04472">
    <property type="entry name" value="SepF"/>
    <property type="match status" value="1"/>
</dbReference>
<gene>
    <name evidence="5" type="primary">sepF</name>
    <name evidence="7" type="ORF">IAB28_00200</name>
</gene>
<name>A0A9D1A2K9_9FIRM</name>
<evidence type="ECO:0000256" key="4">
    <source>
        <dbReference type="ARBA" id="ARBA00044936"/>
    </source>
</evidence>
<feature type="region of interest" description="Disordered" evidence="6">
    <location>
        <begin position="13"/>
        <end position="66"/>
    </location>
</feature>
<evidence type="ECO:0000256" key="3">
    <source>
        <dbReference type="ARBA" id="ARBA00023306"/>
    </source>
</evidence>
<comment type="similarity">
    <text evidence="5">Belongs to the SepF family.</text>
</comment>
<protein>
    <recommendedName>
        <fullName evidence="5">Cell division protein SepF</fullName>
    </recommendedName>
</protein>
<evidence type="ECO:0000313" key="8">
    <source>
        <dbReference type="Proteomes" id="UP000824250"/>
    </source>
</evidence>
<evidence type="ECO:0000256" key="5">
    <source>
        <dbReference type="HAMAP-Rule" id="MF_01197"/>
    </source>
</evidence>
<comment type="subcellular location">
    <subcellularLocation>
        <location evidence="5">Cytoplasm</location>
    </subcellularLocation>
    <text evidence="5">Localizes to the division site, in a FtsZ-dependent manner.</text>
</comment>
<dbReference type="Gene3D" id="3.30.110.150">
    <property type="entry name" value="SepF-like protein"/>
    <property type="match status" value="1"/>
</dbReference>
<evidence type="ECO:0000256" key="2">
    <source>
        <dbReference type="ARBA" id="ARBA00023210"/>
    </source>
</evidence>
<feature type="compositionally biased region" description="Acidic residues" evidence="6">
    <location>
        <begin position="16"/>
        <end position="32"/>
    </location>
</feature>
<proteinExistence type="inferred from homology"/>
<evidence type="ECO:0000256" key="6">
    <source>
        <dbReference type="SAM" id="MobiDB-lite"/>
    </source>
</evidence>
<dbReference type="HAMAP" id="MF_01197">
    <property type="entry name" value="SepF"/>
    <property type="match status" value="1"/>
</dbReference>
<dbReference type="EMBL" id="DVGC01000001">
    <property type="protein sequence ID" value="HIR04385.1"/>
    <property type="molecule type" value="Genomic_DNA"/>
</dbReference>
<reference evidence="7" key="2">
    <citation type="journal article" date="2021" name="PeerJ">
        <title>Extensive microbial diversity within the chicken gut microbiome revealed by metagenomics and culture.</title>
        <authorList>
            <person name="Gilroy R."/>
            <person name="Ravi A."/>
            <person name="Getino M."/>
            <person name="Pursley I."/>
            <person name="Horton D.L."/>
            <person name="Alikhan N.F."/>
            <person name="Baker D."/>
            <person name="Gharbi K."/>
            <person name="Hall N."/>
            <person name="Watson M."/>
            <person name="Adriaenssens E.M."/>
            <person name="Foster-Nyarko E."/>
            <person name="Jarju S."/>
            <person name="Secka A."/>
            <person name="Antonio M."/>
            <person name="Oren A."/>
            <person name="Chaudhuri R.R."/>
            <person name="La Ragione R."/>
            <person name="Hildebrand F."/>
            <person name="Pallen M.J."/>
        </authorList>
    </citation>
    <scope>NUCLEOTIDE SEQUENCE</scope>
    <source>
        <strain evidence="7">CHK180-2868</strain>
    </source>
</reference>
<organism evidence="7 8">
    <name type="scientific">Candidatus Copromonas faecavium</name>
    <name type="common">nom. illeg.</name>
    <dbReference type="NCBI Taxonomy" id="2840740"/>
    <lineage>
        <taxon>Bacteria</taxon>
        <taxon>Bacillati</taxon>
        <taxon>Bacillota</taxon>
        <taxon>Clostridia</taxon>
        <taxon>Lachnospirales</taxon>
        <taxon>Lachnospiraceae</taxon>
        <taxon>Candidatus Copromonas (nom. illeg.)</taxon>
    </lineage>
</organism>
<dbReference type="PANTHER" id="PTHR35798:SF1">
    <property type="entry name" value="CELL DIVISION PROTEIN SEPF"/>
    <property type="match status" value="1"/>
</dbReference>
<comment type="function">
    <text evidence="4 5">Cell division protein that is part of the divisome complex and is recruited early to the Z-ring. Probably stimulates Z-ring formation, perhaps through the cross-linking of FtsZ protofilaments. Its function overlaps with FtsA.</text>
</comment>